<dbReference type="EMBL" id="AZIM01032894">
    <property type="protein sequence ID" value="ETE56229.1"/>
    <property type="molecule type" value="Genomic_DNA"/>
</dbReference>
<organism evidence="2 3">
    <name type="scientific">Ophiophagus hannah</name>
    <name type="common">King cobra</name>
    <name type="synonym">Naja hannah</name>
    <dbReference type="NCBI Taxonomy" id="8665"/>
    <lineage>
        <taxon>Eukaryota</taxon>
        <taxon>Metazoa</taxon>
        <taxon>Chordata</taxon>
        <taxon>Craniata</taxon>
        <taxon>Vertebrata</taxon>
        <taxon>Euteleostomi</taxon>
        <taxon>Lepidosauria</taxon>
        <taxon>Squamata</taxon>
        <taxon>Bifurcata</taxon>
        <taxon>Unidentata</taxon>
        <taxon>Episquamata</taxon>
        <taxon>Toxicofera</taxon>
        <taxon>Serpentes</taxon>
        <taxon>Colubroidea</taxon>
        <taxon>Elapidae</taxon>
        <taxon>Elapinae</taxon>
        <taxon>Ophiophagus</taxon>
    </lineage>
</organism>
<protein>
    <submittedName>
        <fullName evidence="2">Cyclic nucleotide-gated cation channel beta-1</fullName>
    </submittedName>
</protein>
<evidence type="ECO:0000313" key="2">
    <source>
        <dbReference type="EMBL" id="ETE56229.1"/>
    </source>
</evidence>
<feature type="region of interest" description="Disordered" evidence="1">
    <location>
        <begin position="1"/>
        <end position="110"/>
    </location>
</feature>
<feature type="non-terminal residue" evidence="2">
    <location>
        <position position="255"/>
    </location>
</feature>
<feature type="non-terminal residue" evidence="2">
    <location>
        <position position="1"/>
    </location>
</feature>
<name>V8N1S5_OPHHA</name>
<dbReference type="Proteomes" id="UP000018936">
    <property type="component" value="Unassembled WGS sequence"/>
</dbReference>
<reference evidence="2 3" key="1">
    <citation type="journal article" date="2013" name="Proc. Natl. Acad. Sci. U.S.A.">
        <title>The king cobra genome reveals dynamic gene evolution and adaptation in the snake venom system.</title>
        <authorList>
            <person name="Vonk F.J."/>
            <person name="Casewell N.R."/>
            <person name="Henkel C.V."/>
            <person name="Heimberg A.M."/>
            <person name="Jansen H.J."/>
            <person name="McCleary R.J."/>
            <person name="Kerkkamp H.M."/>
            <person name="Vos R.A."/>
            <person name="Guerreiro I."/>
            <person name="Calvete J.J."/>
            <person name="Wuster W."/>
            <person name="Woods A.E."/>
            <person name="Logan J.M."/>
            <person name="Harrison R.A."/>
            <person name="Castoe T.A."/>
            <person name="de Koning A.P."/>
            <person name="Pollock D.D."/>
            <person name="Yandell M."/>
            <person name="Calderon D."/>
            <person name="Renjifo C."/>
            <person name="Currier R.B."/>
            <person name="Salgado D."/>
            <person name="Pla D."/>
            <person name="Sanz L."/>
            <person name="Hyder A.S."/>
            <person name="Ribeiro J.M."/>
            <person name="Arntzen J.W."/>
            <person name="van den Thillart G.E."/>
            <person name="Boetzer M."/>
            <person name="Pirovano W."/>
            <person name="Dirks R.P."/>
            <person name="Spaink H.P."/>
            <person name="Duboule D."/>
            <person name="McGlinn E."/>
            <person name="Kini R.M."/>
            <person name="Richardson M.K."/>
        </authorList>
    </citation>
    <scope>NUCLEOTIDE SEQUENCE</scope>
    <source>
        <tissue evidence="2">Blood</tissue>
    </source>
</reference>
<gene>
    <name evidence="2" type="primary">CNGB1</name>
    <name evidence="2" type="ORF">L345_18060</name>
</gene>
<feature type="compositionally biased region" description="Basic and acidic residues" evidence="1">
    <location>
        <begin position="1"/>
        <end position="74"/>
    </location>
</feature>
<sequence>EEKVNGIWKEEEGREREREREGRDKKEKGKKERKKEREKERERKKERKEEKGRKGIDKEGGGNEGRKEGRKEGNEIYGWTDRYMEGGRERGKKGEEGRIETLASEDSETEQQFRAGLQGISEKGVCGCGDVAGGVGVCVHGCQNPKNRSSSSGEVSHKLDHLLSNRPFSEDHFHMTTKSHPAGHVTTKPRPVRHMTKPRLASHMTSKSHPQIKLHPQNQLLKSLNPTPDLKHPPCGMNFPCSSGWPLTFIPSAAT</sequence>
<proteinExistence type="predicted"/>
<evidence type="ECO:0000313" key="3">
    <source>
        <dbReference type="Proteomes" id="UP000018936"/>
    </source>
</evidence>
<keyword evidence="3" id="KW-1185">Reference proteome</keyword>
<dbReference type="AlphaFoldDB" id="V8N1S5"/>
<comment type="caution">
    <text evidence="2">The sequence shown here is derived from an EMBL/GenBank/DDBJ whole genome shotgun (WGS) entry which is preliminary data.</text>
</comment>
<accession>V8N1S5</accession>
<evidence type="ECO:0000256" key="1">
    <source>
        <dbReference type="SAM" id="MobiDB-lite"/>
    </source>
</evidence>
<feature type="compositionally biased region" description="Basic and acidic residues" evidence="1">
    <location>
        <begin position="82"/>
        <end position="99"/>
    </location>
</feature>